<evidence type="ECO:0000256" key="5">
    <source>
        <dbReference type="HAMAP-Rule" id="MF_00223"/>
    </source>
</evidence>
<dbReference type="FunFam" id="1.10.286.10:FF:000001">
    <property type="entry name" value="GTP cyclohydrolase 1"/>
    <property type="match status" value="1"/>
</dbReference>
<reference evidence="7 8" key="1">
    <citation type="submission" date="2018-06" db="EMBL/GenBank/DDBJ databases">
        <title>Extensive metabolic versatility and redundancy in microbially diverse, dynamic hydrothermal sediments.</title>
        <authorList>
            <person name="Dombrowski N."/>
            <person name="Teske A."/>
            <person name="Baker B.J."/>
        </authorList>
    </citation>
    <scope>NUCLEOTIDE SEQUENCE [LARGE SCALE GENOMIC DNA]</scope>
    <source>
        <strain evidence="7">B47_G16</strain>
    </source>
</reference>
<proteinExistence type="inferred from homology"/>
<accession>A0A497E5F8</accession>
<dbReference type="NCBIfam" id="NF006825">
    <property type="entry name" value="PRK09347.1-2"/>
    <property type="match status" value="1"/>
</dbReference>
<dbReference type="NCBIfam" id="TIGR00063">
    <property type="entry name" value="folE"/>
    <property type="match status" value="1"/>
</dbReference>
<dbReference type="GO" id="GO:0005737">
    <property type="term" value="C:cytoplasm"/>
    <property type="evidence" value="ECO:0007669"/>
    <property type="project" value="TreeGrafter"/>
</dbReference>
<dbReference type="PROSITE" id="PS00859">
    <property type="entry name" value="GTP_CYCLOHYDROL_1_1"/>
    <property type="match status" value="1"/>
</dbReference>
<keyword evidence="5" id="KW-0862">Zinc</keyword>
<dbReference type="GO" id="GO:0003934">
    <property type="term" value="F:GTP cyclohydrolase I activity"/>
    <property type="evidence" value="ECO:0007669"/>
    <property type="project" value="UniProtKB-UniRule"/>
</dbReference>
<dbReference type="AlphaFoldDB" id="A0A497E5F8"/>
<dbReference type="Proteomes" id="UP000279422">
    <property type="component" value="Unassembled WGS sequence"/>
</dbReference>
<dbReference type="GO" id="GO:0005525">
    <property type="term" value="F:GTP binding"/>
    <property type="evidence" value="ECO:0007669"/>
    <property type="project" value="UniProtKB-KW"/>
</dbReference>
<comment type="subunit">
    <text evidence="5">Homopolymer.</text>
</comment>
<dbReference type="SUPFAM" id="SSF55620">
    <property type="entry name" value="Tetrahydrobiopterin biosynthesis enzymes-like"/>
    <property type="match status" value="1"/>
</dbReference>
<dbReference type="FunFam" id="3.30.1130.10:FF:000001">
    <property type="entry name" value="GTP cyclohydrolase 1"/>
    <property type="match status" value="1"/>
</dbReference>
<dbReference type="PROSITE" id="PS00860">
    <property type="entry name" value="GTP_CYCLOHYDROL_1_2"/>
    <property type="match status" value="1"/>
</dbReference>
<comment type="pathway">
    <text evidence="2 5">Cofactor biosynthesis; 7,8-dihydroneopterin triphosphate biosynthesis; 7,8-dihydroneopterin triphosphate from GTP: step 1/1.</text>
</comment>
<dbReference type="InterPro" id="IPR043133">
    <property type="entry name" value="GTP-CH-I_C/QueF"/>
</dbReference>
<dbReference type="Gene3D" id="1.10.286.10">
    <property type="match status" value="1"/>
</dbReference>
<feature type="binding site" evidence="5">
    <location>
        <position position="147"/>
    </location>
    <ligand>
        <name>Zn(2+)</name>
        <dbReference type="ChEBI" id="CHEBI:29105"/>
    </ligand>
</feature>
<evidence type="ECO:0000259" key="6">
    <source>
        <dbReference type="Pfam" id="PF01227"/>
    </source>
</evidence>
<dbReference type="GO" id="GO:0006729">
    <property type="term" value="P:tetrahydrobiopterin biosynthetic process"/>
    <property type="evidence" value="ECO:0007669"/>
    <property type="project" value="TreeGrafter"/>
</dbReference>
<dbReference type="PANTHER" id="PTHR11109:SF7">
    <property type="entry name" value="GTP CYCLOHYDROLASE 1"/>
    <property type="match status" value="1"/>
</dbReference>
<keyword evidence="3 5" id="KW-0554">One-carbon metabolism</keyword>
<evidence type="ECO:0000256" key="4">
    <source>
        <dbReference type="ARBA" id="ARBA00022801"/>
    </source>
</evidence>
<evidence type="ECO:0000313" key="8">
    <source>
        <dbReference type="Proteomes" id="UP000279422"/>
    </source>
</evidence>
<comment type="similarity">
    <text evidence="5">Belongs to the GTP cyclohydrolase I family.</text>
</comment>
<evidence type="ECO:0000313" key="7">
    <source>
        <dbReference type="EMBL" id="RLE10325.1"/>
    </source>
</evidence>
<evidence type="ECO:0000256" key="3">
    <source>
        <dbReference type="ARBA" id="ARBA00022563"/>
    </source>
</evidence>
<dbReference type="EC" id="3.5.4.16" evidence="5"/>
<gene>
    <name evidence="5 7" type="primary">folE</name>
    <name evidence="7" type="ORF">DRJ00_01750</name>
</gene>
<keyword evidence="5" id="KW-0342">GTP-binding</keyword>
<keyword evidence="5" id="KW-0547">Nucleotide-binding</keyword>
<dbReference type="GO" id="GO:0008270">
    <property type="term" value="F:zinc ion binding"/>
    <property type="evidence" value="ECO:0007669"/>
    <property type="project" value="UniProtKB-UniRule"/>
</dbReference>
<feature type="domain" description="GTP cyclohydrolase I" evidence="6">
    <location>
        <begin position="7"/>
        <end position="183"/>
    </location>
</feature>
<dbReference type="InterPro" id="IPR020602">
    <property type="entry name" value="GTP_CycHdrlase_I_dom"/>
</dbReference>
<feature type="binding site" evidence="5">
    <location>
        <position position="75"/>
    </location>
    <ligand>
        <name>Zn(2+)</name>
        <dbReference type="ChEBI" id="CHEBI:29105"/>
    </ligand>
</feature>
<comment type="catalytic activity">
    <reaction evidence="1 5">
        <text>GTP + H2O = 7,8-dihydroneopterin 3'-triphosphate + formate + H(+)</text>
        <dbReference type="Rhea" id="RHEA:17473"/>
        <dbReference type="ChEBI" id="CHEBI:15377"/>
        <dbReference type="ChEBI" id="CHEBI:15378"/>
        <dbReference type="ChEBI" id="CHEBI:15740"/>
        <dbReference type="ChEBI" id="CHEBI:37565"/>
        <dbReference type="ChEBI" id="CHEBI:58462"/>
        <dbReference type="EC" id="3.5.4.16"/>
    </reaction>
</comment>
<dbReference type="Pfam" id="PF01227">
    <property type="entry name" value="GTP_cyclohydroI"/>
    <property type="match status" value="1"/>
</dbReference>
<feature type="binding site" evidence="5">
    <location>
        <position position="78"/>
    </location>
    <ligand>
        <name>Zn(2+)</name>
        <dbReference type="ChEBI" id="CHEBI:29105"/>
    </ligand>
</feature>
<dbReference type="UniPathway" id="UPA00848">
    <property type="reaction ID" value="UER00151"/>
</dbReference>
<dbReference type="HAMAP" id="MF_00223">
    <property type="entry name" value="FolE"/>
    <property type="match status" value="1"/>
</dbReference>
<dbReference type="GO" id="GO:0046654">
    <property type="term" value="P:tetrahydrofolate biosynthetic process"/>
    <property type="evidence" value="ECO:0007669"/>
    <property type="project" value="UniProtKB-UniRule"/>
</dbReference>
<evidence type="ECO:0000256" key="1">
    <source>
        <dbReference type="ARBA" id="ARBA00001052"/>
    </source>
</evidence>
<evidence type="ECO:0000256" key="2">
    <source>
        <dbReference type="ARBA" id="ARBA00005080"/>
    </source>
</evidence>
<dbReference type="Gene3D" id="3.30.1130.10">
    <property type="match status" value="1"/>
</dbReference>
<keyword evidence="5" id="KW-0479">Metal-binding</keyword>
<dbReference type="InterPro" id="IPR043134">
    <property type="entry name" value="GTP-CH-I_N"/>
</dbReference>
<comment type="caution">
    <text evidence="7">The sequence shown here is derived from an EMBL/GenBank/DDBJ whole genome shotgun (WGS) entry which is preliminary data.</text>
</comment>
<keyword evidence="4 5" id="KW-0378">Hydrolase</keyword>
<name>A0A497E5F8_UNCAE</name>
<organism evidence="7 8">
    <name type="scientific">Aerophobetes bacterium</name>
    <dbReference type="NCBI Taxonomy" id="2030807"/>
    <lineage>
        <taxon>Bacteria</taxon>
        <taxon>Candidatus Aerophobota</taxon>
    </lineage>
</organism>
<protein>
    <recommendedName>
        <fullName evidence="5">GTP cyclohydrolase 1</fullName>
        <ecNumber evidence="5">3.5.4.16</ecNumber>
    </recommendedName>
    <alternativeName>
        <fullName evidence="5">GTP cyclohydrolase I</fullName>
        <shortName evidence="5">GTP-CH-I</shortName>
    </alternativeName>
</protein>
<dbReference type="NCBIfam" id="NF006826">
    <property type="entry name" value="PRK09347.1-3"/>
    <property type="match status" value="1"/>
</dbReference>
<dbReference type="GO" id="GO:0006730">
    <property type="term" value="P:one-carbon metabolic process"/>
    <property type="evidence" value="ECO:0007669"/>
    <property type="project" value="UniProtKB-UniRule"/>
</dbReference>
<dbReference type="PANTHER" id="PTHR11109">
    <property type="entry name" value="GTP CYCLOHYDROLASE I"/>
    <property type="match status" value="1"/>
</dbReference>
<dbReference type="InterPro" id="IPR018234">
    <property type="entry name" value="GTP_CycHdrlase_I_CS"/>
</dbReference>
<sequence>MDKDKIKMAVRLFLEGIGENPNRPGIKETPDRVARMCEDIFGGIEKDPREELTILRGEKHDEIILLRDIPLYSVCEHHLLPFLGKAHIAYIPRGGRVTGLSKLARVVDILSRRLQVQERLTTQIADVINEALQPRGVMVMIEAEHLCMSIRGIKKPGVRTVTSVVRGIFRENSATRAEAISFIKKKEP</sequence>
<dbReference type="EMBL" id="QMPZ01000011">
    <property type="protein sequence ID" value="RLE10325.1"/>
    <property type="molecule type" value="Genomic_DNA"/>
</dbReference>
<dbReference type="InterPro" id="IPR001474">
    <property type="entry name" value="GTP_CycHdrlase_I"/>
</dbReference>